<organism evidence="7 8">
    <name type="scientific">Spiroplasma gladiatoris</name>
    <dbReference type="NCBI Taxonomy" id="2143"/>
    <lineage>
        <taxon>Bacteria</taxon>
        <taxon>Bacillati</taxon>
        <taxon>Mycoplasmatota</taxon>
        <taxon>Mollicutes</taxon>
        <taxon>Entomoplasmatales</taxon>
        <taxon>Spiroplasmataceae</taxon>
        <taxon>Spiroplasma</taxon>
    </lineage>
</organism>
<dbReference type="Pfam" id="PF01029">
    <property type="entry name" value="NusB"/>
    <property type="match status" value="1"/>
</dbReference>
<dbReference type="GO" id="GO:0031564">
    <property type="term" value="P:transcription antitermination"/>
    <property type="evidence" value="ECO:0007669"/>
    <property type="project" value="UniProtKB-KW"/>
</dbReference>
<proteinExistence type="inferred from homology"/>
<gene>
    <name evidence="7" type="primary">nusB</name>
    <name evidence="7" type="ORF">SGLAD_v1c05040</name>
</gene>
<name>A0A4P7AIZ6_9MOLU</name>
<evidence type="ECO:0000313" key="8">
    <source>
        <dbReference type="Proteomes" id="UP000294309"/>
    </source>
</evidence>
<keyword evidence="5" id="KW-0804">Transcription</keyword>
<keyword evidence="8" id="KW-1185">Reference proteome</keyword>
<comment type="similarity">
    <text evidence="1">Belongs to the NusB family.</text>
</comment>
<dbReference type="NCBIfam" id="TIGR01951">
    <property type="entry name" value="nusB"/>
    <property type="match status" value="1"/>
</dbReference>
<dbReference type="OrthoDB" id="389272at2"/>
<keyword evidence="4" id="KW-0805">Transcription regulation</keyword>
<evidence type="ECO:0000256" key="5">
    <source>
        <dbReference type="ARBA" id="ARBA00023163"/>
    </source>
</evidence>
<dbReference type="InterPro" id="IPR011605">
    <property type="entry name" value="NusB_fam"/>
</dbReference>
<dbReference type="EMBL" id="CP038013">
    <property type="protein sequence ID" value="QBQ07703.1"/>
    <property type="molecule type" value="Genomic_DNA"/>
</dbReference>
<dbReference type="InterPro" id="IPR006027">
    <property type="entry name" value="NusB_RsmB_TIM44"/>
</dbReference>
<protein>
    <submittedName>
        <fullName evidence="7">Transcription antitermination protein NusB</fullName>
    </submittedName>
</protein>
<evidence type="ECO:0000256" key="2">
    <source>
        <dbReference type="ARBA" id="ARBA00022814"/>
    </source>
</evidence>
<dbReference type="GO" id="GO:0003723">
    <property type="term" value="F:RNA binding"/>
    <property type="evidence" value="ECO:0007669"/>
    <property type="project" value="UniProtKB-KW"/>
</dbReference>
<feature type="domain" description="NusB/RsmB/TIM44" evidence="6">
    <location>
        <begin position="10"/>
        <end position="132"/>
    </location>
</feature>
<dbReference type="SUPFAM" id="SSF48013">
    <property type="entry name" value="NusB-like"/>
    <property type="match status" value="1"/>
</dbReference>
<dbReference type="GO" id="GO:0006353">
    <property type="term" value="P:DNA-templated transcription termination"/>
    <property type="evidence" value="ECO:0007669"/>
    <property type="project" value="InterPro"/>
</dbReference>
<dbReference type="InterPro" id="IPR035926">
    <property type="entry name" value="NusB-like_sf"/>
</dbReference>
<dbReference type="AlphaFoldDB" id="A0A4P7AIZ6"/>
<sequence length="133" mass="15622">MEKSITYLKKQRRSSVQILYKLSILNEDIDKIKQEVLDNSQFDKLDDDLINYILKILDQYETIKQSILKLIPNNWSWERLPNIIKAILSVSAFEIINNINPKAVVINEAIEMVREFLPSWDTNFINGLLDKIN</sequence>
<dbReference type="Proteomes" id="UP000294309">
    <property type="component" value="Chromosome"/>
</dbReference>
<dbReference type="RefSeq" id="WP_134297492.1">
    <property type="nucleotide sequence ID" value="NZ_CP038013.1"/>
</dbReference>
<reference evidence="7 8" key="1">
    <citation type="submission" date="2019-03" db="EMBL/GenBank/DDBJ databases">
        <title>Complete genome sequence of Spiroplasma gladiatoris TG-1 (DSM 22552).</title>
        <authorList>
            <person name="Lin Y.-C."/>
            <person name="Chou L."/>
            <person name="Kuo C.-H."/>
        </authorList>
    </citation>
    <scope>NUCLEOTIDE SEQUENCE [LARGE SCALE GENOMIC DNA]</scope>
    <source>
        <strain evidence="7 8">TG-1</strain>
    </source>
</reference>
<accession>A0A4P7AIZ6</accession>
<keyword evidence="3" id="KW-0694">RNA-binding</keyword>
<dbReference type="Gene3D" id="1.10.940.10">
    <property type="entry name" value="NusB-like"/>
    <property type="match status" value="1"/>
</dbReference>
<dbReference type="KEGG" id="sgq:SGLAD_v1c05040"/>
<evidence type="ECO:0000256" key="3">
    <source>
        <dbReference type="ARBA" id="ARBA00022884"/>
    </source>
</evidence>
<keyword evidence="2" id="KW-0889">Transcription antitermination</keyword>
<evidence type="ECO:0000313" key="7">
    <source>
        <dbReference type="EMBL" id="QBQ07703.1"/>
    </source>
</evidence>
<evidence type="ECO:0000256" key="4">
    <source>
        <dbReference type="ARBA" id="ARBA00023015"/>
    </source>
</evidence>
<evidence type="ECO:0000259" key="6">
    <source>
        <dbReference type="Pfam" id="PF01029"/>
    </source>
</evidence>
<evidence type="ECO:0000256" key="1">
    <source>
        <dbReference type="ARBA" id="ARBA00005952"/>
    </source>
</evidence>